<sequence length="161" mass="18515">MSLLVSLLISLLAILAAVANEEDNSKNGPQTPEEFLSYMQARGFMQIDEIIDEKSCISFKFYITHDSTQKCFRHRCTDNAVLSEFDCKLWNQVKKNPEKAKAWNKSLTRRVRNHISTSKTTKNDGEAKESVIEIYSVKPDTCTTYTKIRSVLGKIECWRKK</sequence>
<dbReference type="Proteomes" id="UP000008281">
    <property type="component" value="Unassembled WGS sequence"/>
</dbReference>
<dbReference type="InParanoid" id="E3MJC7"/>
<evidence type="ECO:0000256" key="1">
    <source>
        <dbReference type="SAM" id="SignalP"/>
    </source>
</evidence>
<feature type="chain" id="PRO_5003177177" evidence="1">
    <location>
        <begin position="20"/>
        <end position="161"/>
    </location>
</feature>
<dbReference type="HOGENOM" id="CLU_1385301_0_0_1"/>
<protein>
    <submittedName>
        <fullName evidence="2">Uncharacterized protein</fullName>
    </submittedName>
</protein>
<dbReference type="FunCoup" id="E3MJC7">
    <property type="interactions" value="545"/>
</dbReference>
<reference evidence="2" key="1">
    <citation type="submission" date="2007-07" db="EMBL/GenBank/DDBJ databases">
        <title>PCAP assembly of the Caenorhabditis remanei genome.</title>
        <authorList>
            <consortium name="The Caenorhabditis remanei Sequencing Consortium"/>
            <person name="Wilson R.K."/>
        </authorList>
    </citation>
    <scope>NUCLEOTIDE SEQUENCE [LARGE SCALE GENOMIC DNA]</scope>
    <source>
        <strain evidence="2">PB4641</strain>
    </source>
</reference>
<evidence type="ECO:0000313" key="2">
    <source>
        <dbReference type="EMBL" id="EFP03579.1"/>
    </source>
</evidence>
<keyword evidence="3" id="KW-1185">Reference proteome</keyword>
<keyword evidence="1" id="KW-0732">Signal</keyword>
<gene>
    <name evidence="2" type="ORF">CRE_19108</name>
</gene>
<name>E3MJC7_CAERE</name>
<evidence type="ECO:0000313" key="3">
    <source>
        <dbReference type="Proteomes" id="UP000008281"/>
    </source>
</evidence>
<dbReference type="EMBL" id="DS268450">
    <property type="protein sequence ID" value="EFP03579.1"/>
    <property type="molecule type" value="Genomic_DNA"/>
</dbReference>
<proteinExistence type="predicted"/>
<feature type="signal peptide" evidence="1">
    <location>
        <begin position="1"/>
        <end position="19"/>
    </location>
</feature>
<accession>E3MJC7</accession>
<organism evidence="3">
    <name type="scientific">Caenorhabditis remanei</name>
    <name type="common">Caenorhabditis vulgaris</name>
    <dbReference type="NCBI Taxonomy" id="31234"/>
    <lineage>
        <taxon>Eukaryota</taxon>
        <taxon>Metazoa</taxon>
        <taxon>Ecdysozoa</taxon>
        <taxon>Nematoda</taxon>
        <taxon>Chromadorea</taxon>
        <taxon>Rhabditida</taxon>
        <taxon>Rhabditina</taxon>
        <taxon>Rhabditomorpha</taxon>
        <taxon>Rhabditoidea</taxon>
        <taxon>Rhabditidae</taxon>
        <taxon>Peloderinae</taxon>
        <taxon>Caenorhabditis</taxon>
    </lineage>
</organism>
<dbReference type="OMA" id="KFYITHD"/>
<dbReference type="AlphaFoldDB" id="E3MJC7"/>
<dbReference type="OrthoDB" id="5773378at2759"/>
<dbReference type="eggNOG" id="ENOG502T36S">
    <property type="taxonomic scope" value="Eukaryota"/>
</dbReference>